<protein>
    <submittedName>
        <fullName evidence="1">Uncharacterized protein</fullName>
    </submittedName>
</protein>
<name>A0ABV3DM18_9ACTN</name>
<keyword evidence="2" id="KW-1185">Reference proteome</keyword>
<evidence type="ECO:0000313" key="1">
    <source>
        <dbReference type="EMBL" id="MEU8136512.1"/>
    </source>
</evidence>
<gene>
    <name evidence="1" type="ORF">AB0C36_23745</name>
</gene>
<comment type="caution">
    <text evidence="1">The sequence shown here is derived from an EMBL/GenBank/DDBJ whole genome shotgun (WGS) entry which is preliminary data.</text>
</comment>
<evidence type="ECO:0000313" key="2">
    <source>
        <dbReference type="Proteomes" id="UP001551482"/>
    </source>
</evidence>
<sequence length="179" mass="19220">MGDQWAVLAAAVVGAAGGALAALLAMRGTVRAGRDTAAAQHDLWVRQTRHQAYGPALLAFWDTHRAQHDLAEKLCGTYPDHLFTAAWTRTGDHLAELRDTVRAFAVHGSADVAAAAHRTYDTLARANANLNVAVLNHSAVRVMDARRSVADASRAVHLLIEAAHTEIEGPTHYRPAQLP</sequence>
<reference evidence="1 2" key="1">
    <citation type="submission" date="2024-06" db="EMBL/GenBank/DDBJ databases">
        <title>The Natural Products Discovery Center: Release of the First 8490 Sequenced Strains for Exploring Actinobacteria Biosynthetic Diversity.</title>
        <authorList>
            <person name="Kalkreuter E."/>
            <person name="Kautsar S.A."/>
            <person name="Yang D."/>
            <person name="Bader C.D."/>
            <person name="Teijaro C.N."/>
            <person name="Fluegel L."/>
            <person name="Davis C.M."/>
            <person name="Simpson J.R."/>
            <person name="Lauterbach L."/>
            <person name="Steele A.D."/>
            <person name="Gui C."/>
            <person name="Meng S."/>
            <person name="Li G."/>
            <person name="Viehrig K."/>
            <person name="Ye F."/>
            <person name="Su P."/>
            <person name="Kiefer A.F."/>
            <person name="Nichols A."/>
            <person name="Cepeda A.J."/>
            <person name="Yan W."/>
            <person name="Fan B."/>
            <person name="Jiang Y."/>
            <person name="Adhikari A."/>
            <person name="Zheng C.-J."/>
            <person name="Schuster L."/>
            <person name="Cowan T.M."/>
            <person name="Smanski M.J."/>
            <person name="Chevrette M.G."/>
            <person name="De Carvalho L.P.S."/>
            <person name="Shen B."/>
        </authorList>
    </citation>
    <scope>NUCLEOTIDE SEQUENCE [LARGE SCALE GENOMIC DNA]</scope>
    <source>
        <strain evidence="1 2">NPDC048946</strain>
    </source>
</reference>
<accession>A0ABV3DM18</accession>
<dbReference type="Proteomes" id="UP001551482">
    <property type="component" value="Unassembled WGS sequence"/>
</dbReference>
<dbReference type="EMBL" id="JBEZFP010000065">
    <property type="protein sequence ID" value="MEU8136512.1"/>
    <property type="molecule type" value="Genomic_DNA"/>
</dbReference>
<dbReference type="RefSeq" id="WP_358357092.1">
    <property type="nucleotide sequence ID" value="NZ_JBEZFP010000065.1"/>
</dbReference>
<organism evidence="1 2">
    <name type="scientific">Streptodolium elevatio</name>
    <dbReference type="NCBI Taxonomy" id="3157996"/>
    <lineage>
        <taxon>Bacteria</taxon>
        <taxon>Bacillati</taxon>
        <taxon>Actinomycetota</taxon>
        <taxon>Actinomycetes</taxon>
        <taxon>Kitasatosporales</taxon>
        <taxon>Streptomycetaceae</taxon>
        <taxon>Streptodolium</taxon>
    </lineage>
</organism>
<proteinExistence type="predicted"/>